<comment type="caution">
    <text evidence="1">The sequence shown here is derived from an EMBL/GenBank/DDBJ whole genome shotgun (WGS) entry which is preliminary data.</text>
</comment>
<evidence type="ECO:0000313" key="2">
    <source>
        <dbReference type="Proteomes" id="UP001209878"/>
    </source>
</evidence>
<organism evidence="1 2">
    <name type="scientific">Ridgeia piscesae</name>
    <name type="common">Tubeworm</name>
    <dbReference type="NCBI Taxonomy" id="27915"/>
    <lineage>
        <taxon>Eukaryota</taxon>
        <taxon>Metazoa</taxon>
        <taxon>Spiralia</taxon>
        <taxon>Lophotrochozoa</taxon>
        <taxon>Annelida</taxon>
        <taxon>Polychaeta</taxon>
        <taxon>Sedentaria</taxon>
        <taxon>Canalipalpata</taxon>
        <taxon>Sabellida</taxon>
        <taxon>Siboglinidae</taxon>
        <taxon>Ridgeia</taxon>
    </lineage>
</organism>
<name>A0AAD9UIU8_RIDPI</name>
<dbReference type="AlphaFoldDB" id="A0AAD9UIU8"/>
<sequence length="111" mass="12357">MSIPLLEVLHNKLSLTTSPSISVKCSAYRIQNIFTNAVITHLYISTSQLKPTVCPQGVSNIEKAHKQRKTLQSYRVFSNIVNVNVSLVPIPCVQSSTFYRSPAPRMNALLN</sequence>
<proteinExistence type="predicted"/>
<dbReference type="Proteomes" id="UP001209878">
    <property type="component" value="Unassembled WGS sequence"/>
</dbReference>
<reference evidence="1" key="1">
    <citation type="journal article" date="2023" name="Mol. Biol. Evol.">
        <title>Third-Generation Sequencing Reveals the Adaptive Role of the Epigenome in Three Deep-Sea Polychaetes.</title>
        <authorList>
            <person name="Perez M."/>
            <person name="Aroh O."/>
            <person name="Sun Y."/>
            <person name="Lan Y."/>
            <person name="Juniper S.K."/>
            <person name="Young C.R."/>
            <person name="Angers B."/>
            <person name="Qian P.Y."/>
        </authorList>
    </citation>
    <scope>NUCLEOTIDE SEQUENCE</scope>
    <source>
        <strain evidence="1">R07B-5</strain>
    </source>
</reference>
<gene>
    <name evidence="1" type="ORF">NP493_64g06089</name>
</gene>
<dbReference type="EMBL" id="JAODUO010000064">
    <property type="protein sequence ID" value="KAK2190961.1"/>
    <property type="molecule type" value="Genomic_DNA"/>
</dbReference>
<protein>
    <submittedName>
        <fullName evidence="1">Uncharacterized protein</fullName>
    </submittedName>
</protein>
<evidence type="ECO:0000313" key="1">
    <source>
        <dbReference type="EMBL" id="KAK2190961.1"/>
    </source>
</evidence>
<keyword evidence="2" id="KW-1185">Reference proteome</keyword>
<accession>A0AAD9UIU8</accession>